<evidence type="ECO:0008006" key="2">
    <source>
        <dbReference type="Google" id="ProtNLM"/>
    </source>
</evidence>
<gene>
    <name evidence="1" type="ORF">CBM2587_A40135</name>
</gene>
<reference evidence="1" key="1">
    <citation type="submission" date="2018-01" db="EMBL/GenBank/DDBJ databases">
        <authorList>
            <person name="Clerissi C."/>
        </authorList>
    </citation>
    <scope>NUCLEOTIDE SEQUENCE</scope>
    <source>
        <strain evidence="1">Cupriavidus sp. LMG 19464</strain>
    </source>
</reference>
<comment type="caution">
    <text evidence="1">The sequence shown here is derived from an EMBL/GenBank/DDBJ whole genome shotgun (WGS) entry which is preliminary data.</text>
</comment>
<proteinExistence type="predicted"/>
<organism evidence="1">
    <name type="scientific">Cupriavidus taiwanensis</name>
    <dbReference type="NCBI Taxonomy" id="164546"/>
    <lineage>
        <taxon>Bacteria</taxon>
        <taxon>Pseudomonadati</taxon>
        <taxon>Pseudomonadota</taxon>
        <taxon>Betaproteobacteria</taxon>
        <taxon>Burkholderiales</taxon>
        <taxon>Burkholderiaceae</taxon>
        <taxon>Cupriavidus</taxon>
    </lineage>
</organism>
<name>A0A375BUD0_9BURK</name>
<sequence length="97" mass="10453">MIMETQESTLTLALMTQPARIRICRALLDAGDAGLPATDLAQVARLSLGRAGHVFQELVQADVLALSIQERRVCYVLKARRAVTEALGYIDASGLAD</sequence>
<dbReference type="EMBL" id="OFSQ01000023">
    <property type="protein sequence ID" value="SOY53527.1"/>
    <property type="molecule type" value="Genomic_DNA"/>
</dbReference>
<evidence type="ECO:0000313" key="1">
    <source>
        <dbReference type="EMBL" id="SOY53527.1"/>
    </source>
</evidence>
<dbReference type="Proteomes" id="UP000256780">
    <property type="component" value="Chromosome CBM2587_a"/>
</dbReference>
<accession>A0A375BUD0</accession>
<dbReference type="AlphaFoldDB" id="A0A375BUD0"/>
<dbReference type="SUPFAM" id="SSF46785">
    <property type="entry name" value="Winged helix' DNA-binding domain"/>
    <property type="match status" value="1"/>
</dbReference>
<dbReference type="Gene3D" id="1.10.10.10">
    <property type="entry name" value="Winged helix-like DNA-binding domain superfamily/Winged helix DNA-binding domain"/>
    <property type="match status" value="1"/>
</dbReference>
<dbReference type="InterPro" id="IPR036390">
    <property type="entry name" value="WH_DNA-bd_sf"/>
</dbReference>
<protein>
    <recommendedName>
        <fullName evidence="2">ArsR family transcriptional regulator</fullName>
    </recommendedName>
</protein>
<dbReference type="InterPro" id="IPR036388">
    <property type="entry name" value="WH-like_DNA-bd_sf"/>
</dbReference>